<dbReference type="RefSeq" id="WP_092158360.1">
    <property type="nucleotide sequence ID" value="NZ_FNGA01000001.1"/>
</dbReference>
<dbReference type="EMBL" id="FNGA01000001">
    <property type="protein sequence ID" value="SDK53922.1"/>
    <property type="molecule type" value="Genomic_DNA"/>
</dbReference>
<dbReference type="STRING" id="246191.SAMN05660337_0760"/>
<keyword evidence="4" id="KW-1185">Reference proteome</keyword>
<dbReference type="Proteomes" id="UP000199053">
    <property type="component" value="Unassembled WGS sequence"/>
</dbReference>
<gene>
    <name evidence="3" type="ORF">SAMN05660337_0760</name>
</gene>
<dbReference type="AlphaFoldDB" id="A0A1G9CQI5"/>
<accession>A0A1G9CQI5</accession>
<evidence type="ECO:0000259" key="2">
    <source>
        <dbReference type="Pfam" id="PF01370"/>
    </source>
</evidence>
<dbReference type="SUPFAM" id="SSF51735">
    <property type="entry name" value="NAD(P)-binding Rossmann-fold domains"/>
    <property type="match status" value="1"/>
</dbReference>
<reference evidence="4" key="1">
    <citation type="submission" date="2016-10" db="EMBL/GenBank/DDBJ databases">
        <authorList>
            <person name="Varghese N."/>
            <person name="Submissions S."/>
        </authorList>
    </citation>
    <scope>NUCLEOTIDE SEQUENCE [LARGE SCALE GENOMIC DNA]</scope>
    <source>
        <strain evidence="4">DSM 16995</strain>
    </source>
</reference>
<evidence type="ECO:0000256" key="1">
    <source>
        <dbReference type="ARBA" id="ARBA00007637"/>
    </source>
</evidence>
<dbReference type="OrthoDB" id="9801785at2"/>
<dbReference type="InterPro" id="IPR036291">
    <property type="entry name" value="NAD(P)-bd_dom_sf"/>
</dbReference>
<name>A0A1G9CQI5_9BACT</name>
<dbReference type="InterPro" id="IPR001509">
    <property type="entry name" value="Epimerase_deHydtase"/>
</dbReference>
<dbReference type="Gene3D" id="3.90.25.10">
    <property type="entry name" value="UDP-galactose 4-epimerase, domain 1"/>
    <property type="match status" value="1"/>
</dbReference>
<dbReference type="Pfam" id="PF01370">
    <property type="entry name" value="Epimerase"/>
    <property type="match status" value="1"/>
</dbReference>
<feature type="domain" description="NAD-dependent epimerase/dehydratase" evidence="2">
    <location>
        <begin position="6"/>
        <end position="241"/>
    </location>
</feature>
<evidence type="ECO:0000313" key="3">
    <source>
        <dbReference type="EMBL" id="SDK53922.1"/>
    </source>
</evidence>
<evidence type="ECO:0000313" key="4">
    <source>
        <dbReference type="Proteomes" id="UP000199053"/>
    </source>
</evidence>
<proteinExistence type="inferred from homology"/>
<organism evidence="3 4">
    <name type="scientific">Maridesulfovibrio ferrireducens</name>
    <dbReference type="NCBI Taxonomy" id="246191"/>
    <lineage>
        <taxon>Bacteria</taxon>
        <taxon>Pseudomonadati</taxon>
        <taxon>Thermodesulfobacteriota</taxon>
        <taxon>Desulfovibrionia</taxon>
        <taxon>Desulfovibrionales</taxon>
        <taxon>Desulfovibrionaceae</taxon>
        <taxon>Maridesulfovibrio</taxon>
    </lineage>
</organism>
<protein>
    <submittedName>
        <fullName evidence="3">Nucleoside-diphosphate-sugar epimerase</fullName>
    </submittedName>
</protein>
<dbReference type="Gene3D" id="3.40.50.720">
    <property type="entry name" value="NAD(P)-binding Rossmann-like Domain"/>
    <property type="match status" value="1"/>
</dbReference>
<dbReference type="PANTHER" id="PTHR43000">
    <property type="entry name" value="DTDP-D-GLUCOSE 4,6-DEHYDRATASE-RELATED"/>
    <property type="match status" value="1"/>
</dbReference>
<comment type="similarity">
    <text evidence="1">Belongs to the NAD(P)-dependent epimerase/dehydratase family.</text>
</comment>
<sequence>MNNAKILVTGGAGAIGLNLIERLLRCEVGQILVLDDLSSGYKNYLPDDERIIFHNSDIGKIESYRSVMEEFKPNYVFHLAAHFANQNSVDHPFKDVQANIIGTMNLLEICKENTELKKFVYTSSSCVYGDAAIMREDDYIYPHETPYAINKYTAELYVKYYASMYSLPCVSIRVFNTYGPYEPHGAYRNVIPNFIVRAMKGEPLNITGDGTETRDFTFVGNTAQLLTLAATSEVTNGDVFNGGTGKPTQIIDLAKLIIKYTNSSSEIVFIERRDWDAVKDRLSDISKSYKILKYDPEVPLEVGLKKTVDWYMNDYKIEE</sequence>